<dbReference type="RefSeq" id="WP_425309125.1">
    <property type="nucleotide sequence ID" value="NZ_CP154795.1"/>
</dbReference>
<feature type="transmembrane region" description="Helical" evidence="1">
    <location>
        <begin position="16"/>
        <end position="38"/>
    </location>
</feature>
<dbReference type="EMBL" id="CP154795">
    <property type="protein sequence ID" value="XAN07671.1"/>
    <property type="molecule type" value="Genomic_DNA"/>
</dbReference>
<protein>
    <submittedName>
        <fullName evidence="2">DUF2975 domain-containing protein</fullName>
    </submittedName>
</protein>
<keyword evidence="3" id="KW-1185">Reference proteome</keyword>
<keyword evidence="1" id="KW-1133">Transmembrane helix</keyword>
<keyword evidence="1" id="KW-0812">Transmembrane</keyword>
<feature type="transmembrane region" description="Helical" evidence="1">
    <location>
        <begin position="128"/>
        <end position="150"/>
    </location>
</feature>
<feature type="transmembrane region" description="Helical" evidence="1">
    <location>
        <begin position="86"/>
        <end position="107"/>
    </location>
</feature>
<accession>A0ABZ3FSX3</accession>
<gene>
    <name evidence="2" type="ORF">AADG42_10295</name>
</gene>
<proteinExistence type="predicted"/>
<evidence type="ECO:0000313" key="2">
    <source>
        <dbReference type="EMBL" id="XAN07671.1"/>
    </source>
</evidence>
<dbReference type="Proteomes" id="UP001442841">
    <property type="component" value="Chromosome"/>
</dbReference>
<dbReference type="InterPro" id="IPR021354">
    <property type="entry name" value="DUF2975"/>
</dbReference>
<feature type="transmembrane region" description="Helical" evidence="1">
    <location>
        <begin position="162"/>
        <end position="184"/>
    </location>
</feature>
<name>A0ABZ3FSX3_9ACTN</name>
<reference evidence="2 3" key="1">
    <citation type="submission" date="2024-04" db="EMBL/GenBank/DDBJ databases">
        <title>Isolation of an actinomycete strain from pig manure.</title>
        <authorList>
            <person name="Gong T."/>
            <person name="Yu Z."/>
            <person name="An M."/>
            <person name="Wei C."/>
            <person name="Yang W."/>
            <person name="Liu L."/>
        </authorList>
    </citation>
    <scope>NUCLEOTIDE SEQUENCE [LARGE SCALE GENOMIC DNA]</scope>
    <source>
        <strain evidence="2 3">ZF39</strain>
    </source>
</reference>
<dbReference type="Pfam" id="PF11188">
    <property type="entry name" value="DUF2975"/>
    <property type="match status" value="1"/>
</dbReference>
<evidence type="ECO:0000256" key="1">
    <source>
        <dbReference type="SAM" id="Phobius"/>
    </source>
</evidence>
<evidence type="ECO:0000313" key="3">
    <source>
        <dbReference type="Proteomes" id="UP001442841"/>
    </source>
</evidence>
<keyword evidence="1" id="KW-0472">Membrane</keyword>
<organism evidence="2 3">
    <name type="scientific">Ammonicoccus fulvus</name>
    <dbReference type="NCBI Taxonomy" id="3138240"/>
    <lineage>
        <taxon>Bacteria</taxon>
        <taxon>Bacillati</taxon>
        <taxon>Actinomycetota</taxon>
        <taxon>Actinomycetes</taxon>
        <taxon>Propionibacteriales</taxon>
        <taxon>Propionibacteriaceae</taxon>
        <taxon>Ammonicoccus</taxon>
    </lineage>
</organism>
<sequence length="201" mass="21355">MPTTRSFLAPSRGDFLFARLLVIVVALALTIGAVATLWPSGPLEFTASLQDPGPAYAAGATAPGASATYAPEVVWTLTDPSIGERLLAGLPALFLLVVGLVAAWLVWKLISAAQSGEPFTRTTVRYSRALAALVLIGAAIWPFLLMGVQFALVTRVQSEPSVLMWFTGFDFLPIVIGALLVILTEVYARGLDLRDDVEGLV</sequence>